<keyword evidence="2" id="KW-1185">Reference proteome</keyword>
<dbReference type="EMBL" id="MN444870">
    <property type="protein sequence ID" value="QGH75785.1"/>
    <property type="molecule type" value="Genomic_DNA"/>
</dbReference>
<organism evidence="1 2">
    <name type="scientific">Gordonia phage Syleon</name>
    <dbReference type="NCBI Taxonomy" id="2653718"/>
    <lineage>
        <taxon>Viruses</taxon>
        <taxon>Duplodnaviria</taxon>
        <taxon>Heunggongvirae</taxon>
        <taxon>Uroviricota</taxon>
        <taxon>Caudoviricetes</taxon>
        <taxon>Deeyouvirinae</taxon>
        <taxon>Octobienvirus</taxon>
        <taxon>Octobienvirus syleon</taxon>
    </lineage>
</organism>
<sequence length="84" mass="9952">MKFFPIKDRVFTPKDDEGRRTICYVKWSREGEFTILGFRTQQARSARVAEPDGTEATMTEFPLDRREVRKLIKALKRSLKENEE</sequence>
<protein>
    <submittedName>
        <fullName evidence="1">Uncharacterized protein</fullName>
    </submittedName>
</protein>
<gene>
    <name evidence="1" type="primary">56</name>
    <name evidence="1" type="ORF">SEA_SYLEON_56</name>
</gene>
<proteinExistence type="predicted"/>
<dbReference type="Proteomes" id="UP000346466">
    <property type="component" value="Segment"/>
</dbReference>
<dbReference type="RefSeq" id="YP_010246715.1">
    <property type="nucleotide sequence ID" value="NC_060137.1"/>
</dbReference>
<evidence type="ECO:0000313" key="2">
    <source>
        <dbReference type="Proteomes" id="UP000346466"/>
    </source>
</evidence>
<dbReference type="KEGG" id="vg:70081280"/>
<dbReference type="GeneID" id="70081280"/>
<reference evidence="1 2" key="1">
    <citation type="submission" date="2019-09" db="EMBL/GenBank/DDBJ databases">
        <authorList>
            <person name="Falcon-Lizardi N."/>
            <person name="Rios-Rosa Y."/>
            <person name="Rivera-Cruz A."/>
            <person name="Rivera-Espinal N.S."/>
            <person name="Rodriguez-Cotto F.E."/>
            <person name="Rosa-Flores A.N."/>
            <person name="Rubin M.R."/>
            <person name="Vazquez E."/>
            <person name="Molloy S.D."/>
            <person name="Garlena R.A."/>
            <person name="Russell D.A."/>
            <person name="Pope W.H."/>
            <person name="Jacobs-Sera D."/>
            <person name="Hatfull G.F."/>
        </authorList>
    </citation>
    <scope>NUCLEOTIDE SEQUENCE [LARGE SCALE GENOMIC DNA]</scope>
</reference>
<evidence type="ECO:0000313" key="1">
    <source>
        <dbReference type="EMBL" id="QGH75785.1"/>
    </source>
</evidence>
<accession>A0A5Q2WGZ6</accession>
<name>A0A5Q2WGZ6_9CAUD</name>